<sequence length="377" mass="41207">MVHLLATATPRTRCTMTDDHSSRSSRPLWVTLIISAILISGMAIYYVNSNRIYDAPQGSNAGIAVHTPKEMPNAWVRSILEIDPQEPHKSTLHLEMYASDDEWKVPEEDLSVDVLFIGDLSTSKPNCGDAAAVVQSLQYEDLTTELRASAHYVAGLPSKDPVDQPISPDLTNEQQAQERAEEFDYGLMTLPMDEELENEGDDGRKSSYAVGEYDCRLDASPLVQPVGTETIVTTPHLWAGRAEKVTGLASHFCVVSVVKSTLIHAPRTLSHEPLRPGDYAGCQVTSDQLASYGNQRSIESTDEKSFSAVALASETSILMDFSAEKRQQMTTFFLGVLLGTLSGLMASSAIALATSYRQSRKVPPTDSRDPEHEDATA</sequence>
<comment type="caution">
    <text evidence="3">The sequence shown here is derived from an EMBL/GenBank/DDBJ whole genome shotgun (WGS) entry which is preliminary data.</text>
</comment>
<gene>
    <name evidence="3" type="ORF">FB467_0059</name>
</gene>
<keyword evidence="2" id="KW-1133">Transmembrane helix</keyword>
<keyword evidence="2" id="KW-0472">Membrane</keyword>
<evidence type="ECO:0000256" key="2">
    <source>
        <dbReference type="SAM" id="Phobius"/>
    </source>
</evidence>
<evidence type="ECO:0000256" key="1">
    <source>
        <dbReference type="SAM" id="MobiDB-lite"/>
    </source>
</evidence>
<protein>
    <submittedName>
        <fullName evidence="3">Uncharacterized protein</fullName>
    </submittedName>
</protein>
<evidence type="ECO:0000313" key="4">
    <source>
        <dbReference type="Proteomes" id="UP000319516"/>
    </source>
</evidence>
<feature type="region of interest" description="Disordered" evidence="1">
    <location>
        <begin position="357"/>
        <end position="377"/>
    </location>
</feature>
<dbReference type="Proteomes" id="UP000319516">
    <property type="component" value="Unassembled WGS sequence"/>
</dbReference>
<organism evidence="3 4">
    <name type="scientific">Ornithinicoccus hortensis</name>
    <dbReference type="NCBI Taxonomy" id="82346"/>
    <lineage>
        <taxon>Bacteria</taxon>
        <taxon>Bacillati</taxon>
        <taxon>Actinomycetota</taxon>
        <taxon>Actinomycetes</taxon>
        <taxon>Micrococcales</taxon>
        <taxon>Intrasporangiaceae</taxon>
        <taxon>Ornithinicoccus</taxon>
    </lineage>
</organism>
<accession>A0A542YLM0</accession>
<reference evidence="3 4" key="1">
    <citation type="submission" date="2019-06" db="EMBL/GenBank/DDBJ databases">
        <title>Sequencing the genomes of 1000 actinobacteria strains.</title>
        <authorList>
            <person name="Klenk H.-P."/>
        </authorList>
    </citation>
    <scope>NUCLEOTIDE SEQUENCE [LARGE SCALE GENOMIC DNA]</scope>
    <source>
        <strain evidence="3 4">DSM 12335</strain>
    </source>
</reference>
<proteinExistence type="predicted"/>
<feature type="transmembrane region" description="Helical" evidence="2">
    <location>
        <begin position="28"/>
        <end position="47"/>
    </location>
</feature>
<dbReference type="AlphaFoldDB" id="A0A542YLM0"/>
<name>A0A542YLM0_9MICO</name>
<keyword evidence="2" id="KW-0812">Transmembrane</keyword>
<dbReference type="EMBL" id="VFOP01000001">
    <property type="protein sequence ID" value="TQL48996.1"/>
    <property type="molecule type" value="Genomic_DNA"/>
</dbReference>
<keyword evidence="4" id="KW-1185">Reference proteome</keyword>
<evidence type="ECO:0000313" key="3">
    <source>
        <dbReference type="EMBL" id="TQL48996.1"/>
    </source>
</evidence>
<feature type="compositionally biased region" description="Basic and acidic residues" evidence="1">
    <location>
        <begin position="366"/>
        <end position="377"/>
    </location>
</feature>
<feature type="transmembrane region" description="Helical" evidence="2">
    <location>
        <begin position="332"/>
        <end position="353"/>
    </location>
</feature>